<dbReference type="InterPro" id="IPR037291">
    <property type="entry name" value="DUF4139"/>
</dbReference>
<accession>A0A2W7HZE5</accession>
<dbReference type="EMBL" id="QKYU01000025">
    <property type="protein sequence ID" value="PZW40061.1"/>
    <property type="molecule type" value="Genomic_DNA"/>
</dbReference>
<dbReference type="PANTHER" id="PTHR31005:SF8">
    <property type="entry name" value="DUF4139 DOMAIN-CONTAINING PROTEIN"/>
    <property type="match status" value="1"/>
</dbReference>
<evidence type="ECO:0000313" key="3">
    <source>
        <dbReference type="EMBL" id="PZW40061.1"/>
    </source>
</evidence>
<dbReference type="PANTHER" id="PTHR31005">
    <property type="entry name" value="DUF4139 DOMAIN-CONTAINING PROTEIN"/>
    <property type="match status" value="1"/>
</dbReference>
<proteinExistence type="predicted"/>
<comment type="caution">
    <text evidence="3">The sequence shown here is derived from an EMBL/GenBank/DDBJ whole genome shotgun (WGS) entry which is preliminary data.</text>
</comment>
<feature type="domain" description="DUF4139" evidence="2">
    <location>
        <begin position="194"/>
        <end position="427"/>
    </location>
</feature>
<name>A0A2W7HZE5_9PROT</name>
<dbReference type="Proteomes" id="UP000249688">
    <property type="component" value="Unassembled WGS sequence"/>
</dbReference>
<evidence type="ECO:0000313" key="4">
    <source>
        <dbReference type="Proteomes" id="UP000249688"/>
    </source>
</evidence>
<sequence length="658" mass="68772">MRLSLAFLLALNLPALGAELPVRAITLSSAGVVQVERAGEVAAGEAARFRLPLGDVDDLLRSLTVADPAGAVIGLRLPAQDLAAEAFRGLPLRAEDFDTRASLLNALRGQNVTAGGTEGRITEAAETEASGLRLSLLTAEGFRSIILREGDAVRFADPTLGPRIARAAEAVAAARAADEREVTVDLAGQAMREVSLSYVAGAPVWKPSYRLFVPPTGPAAEARLQAWAVVENATGSDWSEVALTLVSGEAAAYRQTLYTPIRPARPEMPVRVAEAVSVQADTGPRPAPPPPPAPAAMAMFRSAPGAAAPARAAEIAAPAAPAIAEASAGRVAFRLPQPVTLRGGQTANLPFLDLTLPAQRVWWIQDLAARHPLSAVRVTNAGDSTLPDALASVFAAGEGGYLGDAELRALAPGEQRLLAFGRDRDVLVTAGGGQVERPLRAERRRGAFLITLLRREEVSLALDPKGATGTLLIDVPRRPGMTPRFPVLAEGDFGLRHEVALDGEPSGVTLAFEREATTEIALWDAGLGDPRLIPWRGLNVEQNLRRLPGGPGTLEALRDIAARMPADAPGRAEITAAVAGLGEARALLDVVRGALKELATAEAALARARQAAEDRSGPEREAARRRLNEASLAVERAGAAADAAWNAWAGKAQALTGG</sequence>
<keyword evidence="4" id="KW-1185">Reference proteome</keyword>
<gene>
    <name evidence="3" type="ORF">C8P66_12529</name>
</gene>
<organism evidence="3 4">
    <name type="scientific">Humitalea rosea</name>
    <dbReference type="NCBI Taxonomy" id="990373"/>
    <lineage>
        <taxon>Bacteria</taxon>
        <taxon>Pseudomonadati</taxon>
        <taxon>Pseudomonadota</taxon>
        <taxon>Alphaproteobacteria</taxon>
        <taxon>Acetobacterales</taxon>
        <taxon>Roseomonadaceae</taxon>
        <taxon>Humitalea</taxon>
    </lineage>
</organism>
<reference evidence="3 4" key="1">
    <citation type="submission" date="2018-06" db="EMBL/GenBank/DDBJ databases">
        <title>Genomic Encyclopedia of Archaeal and Bacterial Type Strains, Phase II (KMG-II): from individual species to whole genera.</title>
        <authorList>
            <person name="Goeker M."/>
        </authorList>
    </citation>
    <scope>NUCLEOTIDE SEQUENCE [LARGE SCALE GENOMIC DNA]</scope>
    <source>
        <strain evidence="3 4">DSM 24525</strain>
    </source>
</reference>
<evidence type="ECO:0000256" key="1">
    <source>
        <dbReference type="SAM" id="SignalP"/>
    </source>
</evidence>
<protein>
    <submittedName>
        <fullName evidence="3">Uncharacterized protein DUF4139</fullName>
    </submittedName>
</protein>
<dbReference type="RefSeq" id="WP_111399815.1">
    <property type="nucleotide sequence ID" value="NZ_QKYU01000025.1"/>
</dbReference>
<dbReference type="OrthoDB" id="580912at2"/>
<dbReference type="InterPro" id="IPR011935">
    <property type="entry name" value="CHP02231"/>
</dbReference>
<evidence type="ECO:0000259" key="2">
    <source>
        <dbReference type="Pfam" id="PF13598"/>
    </source>
</evidence>
<feature type="signal peptide" evidence="1">
    <location>
        <begin position="1"/>
        <end position="17"/>
    </location>
</feature>
<dbReference type="Pfam" id="PF13598">
    <property type="entry name" value="DUF4139"/>
    <property type="match status" value="1"/>
</dbReference>
<dbReference type="AlphaFoldDB" id="A0A2W7HZE5"/>
<keyword evidence="1" id="KW-0732">Signal</keyword>
<feature type="chain" id="PRO_5015845170" evidence="1">
    <location>
        <begin position="18"/>
        <end position="658"/>
    </location>
</feature>